<feature type="transmembrane region" description="Helical" evidence="1">
    <location>
        <begin position="133"/>
        <end position="152"/>
    </location>
</feature>
<keyword evidence="1" id="KW-1133">Transmembrane helix</keyword>
<evidence type="ECO:0000313" key="3">
    <source>
        <dbReference type="Proteomes" id="UP001565368"/>
    </source>
</evidence>
<dbReference type="Proteomes" id="UP001565368">
    <property type="component" value="Unassembled WGS sequence"/>
</dbReference>
<dbReference type="GeneID" id="95990246"/>
<gene>
    <name evidence="2" type="ORF">Q8F55_009203</name>
</gene>
<reference evidence="2 3" key="1">
    <citation type="submission" date="2023-08" db="EMBL/GenBank/DDBJ databases">
        <title>Annotated Genome Sequence of Vanrija albida AlHP1.</title>
        <authorList>
            <person name="Herzog R."/>
        </authorList>
    </citation>
    <scope>NUCLEOTIDE SEQUENCE [LARGE SCALE GENOMIC DNA]</scope>
    <source>
        <strain evidence="2 3">AlHP1</strain>
    </source>
</reference>
<evidence type="ECO:0008006" key="4">
    <source>
        <dbReference type="Google" id="ProtNLM"/>
    </source>
</evidence>
<proteinExistence type="predicted"/>
<keyword evidence="3" id="KW-1185">Reference proteome</keyword>
<organism evidence="2 3">
    <name type="scientific">Vanrija albida</name>
    <dbReference type="NCBI Taxonomy" id="181172"/>
    <lineage>
        <taxon>Eukaryota</taxon>
        <taxon>Fungi</taxon>
        <taxon>Dikarya</taxon>
        <taxon>Basidiomycota</taxon>
        <taxon>Agaricomycotina</taxon>
        <taxon>Tremellomycetes</taxon>
        <taxon>Trichosporonales</taxon>
        <taxon>Trichosporonaceae</taxon>
        <taxon>Vanrija</taxon>
    </lineage>
</organism>
<dbReference type="RefSeq" id="XP_069205508.1">
    <property type="nucleotide sequence ID" value="XM_069357571.1"/>
</dbReference>
<protein>
    <recommendedName>
        <fullName evidence="4">FUSC family protein</fullName>
    </recommendedName>
</protein>
<evidence type="ECO:0000313" key="2">
    <source>
        <dbReference type="EMBL" id="KAL1405564.1"/>
    </source>
</evidence>
<evidence type="ECO:0000256" key="1">
    <source>
        <dbReference type="SAM" id="Phobius"/>
    </source>
</evidence>
<keyword evidence="1" id="KW-0812">Transmembrane</keyword>
<accession>A0ABR3PT06</accession>
<dbReference type="EMBL" id="JBBXJM010000007">
    <property type="protein sequence ID" value="KAL1405564.1"/>
    <property type="molecule type" value="Genomic_DNA"/>
</dbReference>
<name>A0ABR3PT06_9TREE</name>
<feature type="transmembrane region" description="Helical" evidence="1">
    <location>
        <begin position="74"/>
        <end position="95"/>
    </location>
</feature>
<sequence length="265" mass="27824">MALPEYTAVPAYPPGEGPPSSVPPPALSDAAAAMSLTRLFPAAVRAVILRSFLWLVGLGVPVILFLWLKGAETLAHLGAYLLAFAGLLCAAIAGVHALSVIHGGEEAFLLLLFLSIPSGLVAAVLAGSGSHPAWALLGAAAVLAFVVTLRVLNPRTQSKRPWAEGEVAHVPAPGNEAILTGLGTTDRTDLKRRRRMLEVAVSQNLGSLERLERELARDAGLVLDADVETLREIVRRDLAALRCVAGVFTERFGAADAVAPEKVDV</sequence>
<feature type="transmembrane region" description="Helical" evidence="1">
    <location>
        <begin position="107"/>
        <end position="127"/>
    </location>
</feature>
<comment type="caution">
    <text evidence="2">The sequence shown here is derived from an EMBL/GenBank/DDBJ whole genome shotgun (WGS) entry which is preliminary data.</text>
</comment>
<feature type="transmembrane region" description="Helical" evidence="1">
    <location>
        <begin position="47"/>
        <end position="68"/>
    </location>
</feature>
<keyword evidence="1" id="KW-0472">Membrane</keyword>